<keyword evidence="3" id="KW-0963">Cytoplasm</keyword>
<keyword evidence="4" id="KW-0243">Dynein</keyword>
<organism evidence="6 7">
    <name type="scientific">Tegillarca granosa</name>
    <name type="common">Malaysian cockle</name>
    <name type="synonym">Anadara granosa</name>
    <dbReference type="NCBI Taxonomy" id="220873"/>
    <lineage>
        <taxon>Eukaryota</taxon>
        <taxon>Metazoa</taxon>
        <taxon>Spiralia</taxon>
        <taxon>Lophotrochozoa</taxon>
        <taxon>Mollusca</taxon>
        <taxon>Bivalvia</taxon>
        <taxon>Autobranchia</taxon>
        <taxon>Pteriomorphia</taxon>
        <taxon>Arcoida</taxon>
        <taxon>Arcoidea</taxon>
        <taxon>Arcidae</taxon>
        <taxon>Tegillarca</taxon>
    </lineage>
</organism>
<evidence type="ECO:0000256" key="4">
    <source>
        <dbReference type="ARBA" id="ARBA00023017"/>
    </source>
</evidence>
<dbReference type="EMBL" id="JARBDR010000342">
    <property type="protein sequence ID" value="KAJ8313626.1"/>
    <property type="molecule type" value="Genomic_DNA"/>
</dbReference>
<comment type="caution">
    <text evidence="6">The sequence shown here is derived from an EMBL/GenBank/DDBJ whole genome shotgun (WGS) entry which is preliminary data.</text>
</comment>
<sequence length="319" mass="35459">MAADPKYANLPGIEELSSESVEKIGIDTQAALGKFKGKGLIATGLDFSDTISANRRTGYDSTRTEYEMLEEGGKIENPQQKFQRLQHEIRELAEEVHRIQENVKGESTSEKMSPVGLSKQLEYLQHQLNDLHLEKLLGPDASVDLSDPQGALQKRLLTQLDSYQPKDVKAKTPTKQGAPVTSGGDNCVNYELYYRPEQAQFSKNARMARLEERLERLEAAIGQNQDKLGVLTADTDNKSLVGAVAILNSKLTLLDQANLDAVEARLHNVLHKLTQISEKKGATEDTEKQNKLQEMFKQNTEVVKNNCASIDARVKALNK</sequence>
<evidence type="ECO:0000313" key="7">
    <source>
        <dbReference type="Proteomes" id="UP001217089"/>
    </source>
</evidence>
<dbReference type="Pfam" id="PF04912">
    <property type="entry name" value="Dynamitin"/>
    <property type="match status" value="1"/>
</dbReference>
<feature type="coiled-coil region" evidence="5">
    <location>
        <begin position="200"/>
        <end position="227"/>
    </location>
</feature>
<comment type="subcellular location">
    <subcellularLocation>
        <location evidence="1">Cytoplasm</location>
    </subcellularLocation>
</comment>
<keyword evidence="5" id="KW-0175">Coiled coil</keyword>
<dbReference type="Proteomes" id="UP001217089">
    <property type="component" value="Unassembled WGS sequence"/>
</dbReference>
<dbReference type="PANTHER" id="PTHR15346">
    <property type="entry name" value="DYNACTIN SUBUNIT"/>
    <property type="match status" value="1"/>
</dbReference>
<evidence type="ECO:0000313" key="6">
    <source>
        <dbReference type="EMBL" id="KAJ8313626.1"/>
    </source>
</evidence>
<keyword evidence="7" id="KW-1185">Reference proteome</keyword>
<gene>
    <name evidence="6" type="ORF">KUTeg_008187</name>
</gene>
<comment type="similarity">
    <text evidence="2">Belongs to the dynactin subunit 2 family.</text>
</comment>
<accession>A0ABQ9F8F4</accession>
<protein>
    <recommendedName>
        <fullName evidence="8">Dynactin subunit 2</fullName>
    </recommendedName>
</protein>
<evidence type="ECO:0000256" key="5">
    <source>
        <dbReference type="SAM" id="Coils"/>
    </source>
</evidence>
<reference evidence="6 7" key="1">
    <citation type="submission" date="2022-12" db="EMBL/GenBank/DDBJ databases">
        <title>Chromosome-level genome of Tegillarca granosa.</title>
        <authorList>
            <person name="Kim J."/>
        </authorList>
    </citation>
    <scope>NUCLEOTIDE SEQUENCE [LARGE SCALE GENOMIC DNA]</scope>
    <source>
        <strain evidence="6">Teg-2019</strain>
        <tissue evidence="6">Adductor muscle</tissue>
    </source>
</reference>
<proteinExistence type="inferred from homology"/>
<evidence type="ECO:0000256" key="1">
    <source>
        <dbReference type="ARBA" id="ARBA00004496"/>
    </source>
</evidence>
<evidence type="ECO:0000256" key="3">
    <source>
        <dbReference type="ARBA" id="ARBA00022490"/>
    </source>
</evidence>
<feature type="coiled-coil region" evidence="5">
    <location>
        <begin position="75"/>
        <end position="102"/>
    </location>
</feature>
<name>A0ABQ9F8F4_TEGGR</name>
<dbReference type="InterPro" id="IPR028133">
    <property type="entry name" value="Dynamitin"/>
</dbReference>
<evidence type="ECO:0008006" key="8">
    <source>
        <dbReference type="Google" id="ProtNLM"/>
    </source>
</evidence>
<evidence type="ECO:0000256" key="2">
    <source>
        <dbReference type="ARBA" id="ARBA00006176"/>
    </source>
</evidence>